<evidence type="ECO:0000256" key="6">
    <source>
        <dbReference type="SAM" id="Phobius"/>
    </source>
</evidence>
<feature type="domain" description="Glycosyltransferase 2-like" evidence="7">
    <location>
        <begin position="9"/>
        <end position="128"/>
    </location>
</feature>
<keyword evidence="6" id="KW-0812">Transmembrane</keyword>
<keyword evidence="2" id="KW-1003">Cell membrane</keyword>
<evidence type="ECO:0000313" key="9">
    <source>
        <dbReference type="EMBL" id="QEW28522.1"/>
    </source>
</evidence>
<dbReference type="PATRIC" id="fig|540747.5.peg.4021"/>
<gene>
    <name evidence="9" type="ORF">RIdsm_04353</name>
    <name evidence="8" type="ORF">XM52_26310</name>
</gene>
<dbReference type="AlphaFoldDB" id="A0A0T5P1H6"/>
<keyword evidence="10" id="KW-1185">Reference proteome</keyword>
<reference evidence="8 10" key="1">
    <citation type="submission" date="2015-04" db="EMBL/GenBank/DDBJ databases">
        <title>The draft genome sequence of Roseovarius indicus B108T.</title>
        <authorList>
            <person name="Li G."/>
            <person name="Lai Q."/>
            <person name="Shao Z."/>
            <person name="Yan P."/>
        </authorList>
    </citation>
    <scope>NUCLEOTIDE SEQUENCE [LARGE SCALE GENOMIC DNA]</scope>
    <source>
        <strain evidence="8 10">B108</strain>
    </source>
</reference>
<name>A0A0T5P1H6_9RHOB</name>
<organism evidence="8 10">
    <name type="scientific">Roseovarius indicus</name>
    <dbReference type="NCBI Taxonomy" id="540747"/>
    <lineage>
        <taxon>Bacteria</taxon>
        <taxon>Pseudomonadati</taxon>
        <taxon>Pseudomonadota</taxon>
        <taxon>Alphaproteobacteria</taxon>
        <taxon>Rhodobacterales</taxon>
        <taxon>Roseobacteraceae</taxon>
        <taxon>Roseovarius</taxon>
    </lineage>
</organism>
<dbReference type="InterPro" id="IPR029044">
    <property type="entry name" value="Nucleotide-diphossugar_trans"/>
</dbReference>
<sequence>MTSSPIAAIVIGRNEGARLEACLASLKGASPIIYVDSGSTDGSAEHARSVGAHVIDLDTSQPFTAARARNAGLAALDRSETRLVQLVDGDCIVEPGWLTTATAYLDTHPDTAIACGRRREDHPETSVYNRLCDIEWNTPPGDALACGGDILARLDALDDAGLYRDDLIAGEEPELCVRLRQLGWKIHRLDTPMTRHDARMTKLGQWWKRTRRAGHAFAEGAHLHGAPPERHWVGETRRALLWGAALPLAILIAALIHPAALLATLIYPLQVARLAARRGLTSRAAWEWAFFTVLGKFAEAQGALQFHLGRLVNRRSTLIEYR</sequence>
<comment type="subcellular location">
    <subcellularLocation>
        <location evidence="1">Cell membrane</location>
    </subcellularLocation>
</comment>
<dbReference type="InterPro" id="IPR001173">
    <property type="entry name" value="Glyco_trans_2-like"/>
</dbReference>
<evidence type="ECO:0000313" key="8">
    <source>
        <dbReference type="EMBL" id="KRS15002.1"/>
    </source>
</evidence>
<dbReference type="PANTHER" id="PTHR43646">
    <property type="entry name" value="GLYCOSYLTRANSFERASE"/>
    <property type="match status" value="1"/>
</dbReference>
<dbReference type="SUPFAM" id="SSF53448">
    <property type="entry name" value="Nucleotide-diphospho-sugar transferases"/>
    <property type="match status" value="1"/>
</dbReference>
<dbReference type="Proteomes" id="UP000051401">
    <property type="component" value="Unassembled WGS sequence"/>
</dbReference>
<proteinExistence type="predicted"/>
<evidence type="ECO:0000256" key="5">
    <source>
        <dbReference type="ARBA" id="ARBA00023136"/>
    </source>
</evidence>
<dbReference type="GO" id="GO:0016757">
    <property type="term" value="F:glycosyltransferase activity"/>
    <property type="evidence" value="ECO:0007669"/>
    <property type="project" value="UniProtKB-KW"/>
</dbReference>
<keyword evidence="5 6" id="KW-0472">Membrane</keyword>
<dbReference type="EMBL" id="CP031598">
    <property type="protein sequence ID" value="QEW28522.1"/>
    <property type="molecule type" value="Genomic_DNA"/>
</dbReference>
<dbReference type="Proteomes" id="UP000325785">
    <property type="component" value="Chromosome"/>
</dbReference>
<reference evidence="9 11" key="2">
    <citation type="submission" date="2018-08" db="EMBL/GenBank/DDBJ databases">
        <title>Genetic Globetrotter - A new plasmid hitch-hiking vast phylogenetic and geographic distances.</title>
        <authorList>
            <person name="Vollmers J."/>
            <person name="Petersen J."/>
        </authorList>
    </citation>
    <scope>NUCLEOTIDE SEQUENCE [LARGE SCALE GENOMIC DNA]</scope>
    <source>
        <strain evidence="9 11">DSM 26383</strain>
    </source>
</reference>
<keyword evidence="4 8" id="KW-0808">Transferase</keyword>
<evidence type="ECO:0000256" key="4">
    <source>
        <dbReference type="ARBA" id="ARBA00022679"/>
    </source>
</evidence>
<dbReference type="STRING" id="540747.SAMN04488031_10533"/>
<dbReference type="PANTHER" id="PTHR43646:SF2">
    <property type="entry name" value="GLYCOSYLTRANSFERASE 2-LIKE DOMAIN-CONTAINING PROTEIN"/>
    <property type="match status" value="1"/>
</dbReference>
<dbReference type="Pfam" id="PF00535">
    <property type="entry name" value="Glycos_transf_2"/>
    <property type="match status" value="1"/>
</dbReference>
<dbReference type="GO" id="GO:0005886">
    <property type="term" value="C:plasma membrane"/>
    <property type="evidence" value="ECO:0007669"/>
    <property type="project" value="UniProtKB-SubCell"/>
</dbReference>
<evidence type="ECO:0000256" key="2">
    <source>
        <dbReference type="ARBA" id="ARBA00022475"/>
    </source>
</evidence>
<feature type="transmembrane region" description="Helical" evidence="6">
    <location>
        <begin position="240"/>
        <end position="269"/>
    </location>
</feature>
<evidence type="ECO:0000313" key="11">
    <source>
        <dbReference type="Proteomes" id="UP000325785"/>
    </source>
</evidence>
<protein>
    <submittedName>
        <fullName evidence="8">Glycosyl transferase</fullName>
    </submittedName>
    <submittedName>
        <fullName evidence="9">Mycofactocin system glycosyltransferase</fullName>
    </submittedName>
</protein>
<dbReference type="Gene3D" id="3.90.550.10">
    <property type="entry name" value="Spore Coat Polysaccharide Biosynthesis Protein SpsA, Chain A"/>
    <property type="match status" value="1"/>
</dbReference>
<evidence type="ECO:0000259" key="7">
    <source>
        <dbReference type="Pfam" id="PF00535"/>
    </source>
</evidence>
<evidence type="ECO:0000256" key="1">
    <source>
        <dbReference type="ARBA" id="ARBA00004236"/>
    </source>
</evidence>
<keyword evidence="6" id="KW-1133">Transmembrane helix</keyword>
<dbReference type="OrthoDB" id="8416156at2"/>
<dbReference type="EMBL" id="LAXI01000030">
    <property type="protein sequence ID" value="KRS15002.1"/>
    <property type="molecule type" value="Genomic_DNA"/>
</dbReference>
<dbReference type="RefSeq" id="WP_057821214.1">
    <property type="nucleotide sequence ID" value="NZ_CP031598.1"/>
</dbReference>
<keyword evidence="3" id="KW-0328">Glycosyltransferase</keyword>
<evidence type="ECO:0000313" key="10">
    <source>
        <dbReference type="Proteomes" id="UP000051401"/>
    </source>
</evidence>
<evidence type="ECO:0000256" key="3">
    <source>
        <dbReference type="ARBA" id="ARBA00022676"/>
    </source>
</evidence>
<accession>A0A0T5P1H6</accession>
<dbReference type="KEGG" id="rid:RIdsm_04353"/>